<dbReference type="GO" id="GO:0052621">
    <property type="term" value="F:diguanylate cyclase activity"/>
    <property type="evidence" value="ECO:0007669"/>
    <property type="project" value="UniProtKB-EC"/>
</dbReference>
<comment type="catalytic activity">
    <reaction evidence="2">
        <text>2 GTP = 3',3'-c-di-GMP + 2 diphosphate</text>
        <dbReference type="Rhea" id="RHEA:24898"/>
        <dbReference type="ChEBI" id="CHEBI:33019"/>
        <dbReference type="ChEBI" id="CHEBI:37565"/>
        <dbReference type="ChEBI" id="CHEBI:58805"/>
        <dbReference type="EC" id="2.7.7.65"/>
    </reaction>
</comment>
<dbReference type="SUPFAM" id="SSF55073">
    <property type="entry name" value="Nucleotide cyclase"/>
    <property type="match status" value="1"/>
</dbReference>
<gene>
    <name evidence="5" type="ORF">DI396_05815</name>
</gene>
<keyword evidence="3" id="KW-0812">Transmembrane</keyword>
<evidence type="ECO:0000313" key="6">
    <source>
        <dbReference type="Proteomes" id="UP000248012"/>
    </source>
</evidence>
<dbReference type="InterPro" id="IPR043128">
    <property type="entry name" value="Rev_trsase/Diguanyl_cyclase"/>
</dbReference>
<dbReference type="Proteomes" id="UP000248012">
    <property type="component" value="Unassembled WGS sequence"/>
</dbReference>
<dbReference type="InterPro" id="IPR050469">
    <property type="entry name" value="Diguanylate_Cyclase"/>
</dbReference>
<dbReference type="EMBL" id="QFVT01000003">
    <property type="protein sequence ID" value="PYC48487.1"/>
    <property type="molecule type" value="Genomic_DNA"/>
</dbReference>
<dbReference type="CDD" id="cd01949">
    <property type="entry name" value="GGDEF"/>
    <property type="match status" value="1"/>
</dbReference>
<dbReference type="EC" id="2.7.7.65" evidence="1"/>
<keyword evidence="3" id="KW-1133">Transmembrane helix</keyword>
<evidence type="ECO:0000256" key="1">
    <source>
        <dbReference type="ARBA" id="ARBA00012528"/>
    </source>
</evidence>
<dbReference type="InterPro" id="IPR000160">
    <property type="entry name" value="GGDEF_dom"/>
</dbReference>
<evidence type="ECO:0000259" key="4">
    <source>
        <dbReference type="PROSITE" id="PS50887"/>
    </source>
</evidence>
<dbReference type="PANTHER" id="PTHR45138:SF9">
    <property type="entry name" value="DIGUANYLATE CYCLASE DGCM-RELATED"/>
    <property type="match status" value="1"/>
</dbReference>
<dbReference type="InterPro" id="IPR029787">
    <property type="entry name" value="Nucleotide_cyclase"/>
</dbReference>
<keyword evidence="3" id="KW-0472">Membrane</keyword>
<dbReference type="Gene3D" id="3.30.70.270">
    <property type="match status" value="1"/>
</dbReference>
<sequence>MDQVVQNVIFALSETIRNRLSGQSARSGYSSMSRRPISTRPVLYPLVLAAIAIIANYTLRIVFLDIDYLRQYIITETIVPILLAAPLGINAAHKRRDIYKLNLKLQEMVDHDALTRLKSRQFLLSNFKANTEDNCVVMMIDVDHFKALNDAHGHQVGDRALQHMAGIFVDCCRSSDVISRYGGEEFVIVLKDSDLHAAAMVAKRIRKTLAQSPLDTGNGEVTLTVSIGISLLREEDDIEDALVRADTAMYLAKEKGRDRIELEVVA</sequence>
<name>A0A2V4NPW7_9RHOB</name>
<dbReference type="NCBIfam" id="TIGR00254">
    <property type="entry name" value="GGDEF"/>
    <property type="match status" value="1"/>
</dbReference>
<dbReference type="FunFam" id="3.30.70.270:FF:000001">
    <property type="entry name" value="Diguanylate cyclase domain protein"/>
    <property type="match status" value="1"/>
</dbReference>
<comment type="caution">
    <text evidence="5">The sequence shown here is derived from an EMBL/GenBank/DDBJ whole genome shotgun (WGS) entry which is preliminary data.</text>
</comment>
<proteinExistence type="predicted"/>
<accession>A0A2V4NPW7</accession>
<dbReference type="SMART" id="SM00267">
    <property type="entry name" value="GGDEF"/>
    <property type="match status" value="1"/>
</dbReference>
<dbReference type="AlphaFoldDB" id="A0A2V4NPW7"/>
<feature type="domain" description="GGDEF" evidence="4">
    <location>
        <begin position="133"/>
        <end position="265"/>
    </location>
</feature>
<dbReference type="PANTHER" id="PTHR45138">
    <property type="entry name" value="REGULATORY COMPONENTS OF SENSORY TRANSDUCTION SYSTEM"/>
    <property type="match status" value="1"/>
</dbReference>
<reference evidence="5 6" key="1">
    <citation type="submission" date="2018-05" db="EMBL/GenBank/DDBJ databases">
        <title>Oceanovita maritima gen. nov., sp. nov., a marine bacterium in the family Rhodobacteraceae isolated from surface seawater of Lundu port Xiamen, China.</title>
        <authorList>
            <person name="Hetharua B.H."/>
            <person name="Min D."/>
            <person name="Liao H."/>
            <person name="Tian Y."/>
        </authorList>
    </citation>
    <scope>NUCLEOTIDE SEQUENCE [LARGE SCALE GENOMIC DNA]</scope>
    <source>
        <strain evidence="5 6">FSX-11</strain>
    </source>
</reference>
<feature type="transmembrane region" description="Helical" evidence="3">
    <location>
        <begin position="42"/>
        <end position="63"/>
    </location>
</feature>
<organism evidence="5 6">
    <name type="scientific">Litorivita pollutaquae</name>
    <dbReference type="NCBI Taxonomy" id="2200892"/>
    <lineage>
        <taxon>Bacteria</taxon>
        <taxon>Pseudomonadati</taxon>
        <taxon>Pseudomonadota</taxon>
        <taxon>Alphaproteobacteria</taxon>
        <taxon>Rhodobacterales</taxon>
        <taxon>Paracoccaceae</taxon>
        <taxon>Litorivita</taxon>
    </lineage>
</organism>
<keyword evidence="6" id="KW-1185">Reference proteome</keyword>
<evidence type="ECO:0000256" key="3">
    <source>
        <dbReference type="SAM" id="Phobius"/>
    </source>
</evidence>
<evidence type="ECO:0000313" key="5">
    <source>
        <dbReference type="EMBL" id="PYC48487.1"/>
    </source>
</evidence>
<dbReference type="OrthoDB" id="9812260at2"/>
<protein>
    <recommendedName>
        <fullName evidence="1">diguanylate cyclase</fullName>
        <ecNumber evidence="1">2.7.7.65</ecNumber>
    </recommendedName>
</protein>
<evidence type="ECO:0000256" key="2">
    <source>
        <dbReference type="ARBA" id="ARBA00034247"/>
    </source>
</evidence>
<dbReference type="PROSITE" id="PS50887">
    <property type="entry name" value="GGDEF"/>
    <property type="match status" value="1"/>
</dbReference>
<feature type="transmembrane region" description="Helical" evidence="3">
    <location>
        <begin position="69"/>
        <end position="92"/>
    </location>
</feature>
<dbReference type="Pfam" id="PF00990">
    <property type="entry name" value="GGDEF"/>
    <property type="match status" value="1"/>
</dbReference>